<keyword evidence="3 6" id="KW-0812">Transmembrane</keyword>
<feature type="transmembrane region" description="Helical" evidence="6">
    <location>
        <begin position="68"/>
        <end position="86"/>
    </location>
</feature>
<dbReference type="Proteomes" id="UP000186922">
    <property type="component" value="Unassembled WGS sequence"/>
</dbReference>
<dbReference type="EMBL" id="BDGG01000013">
    <property type="protein sequence ID" value="GAV06596.1"/>
    <property type="molecule type" value="Genomic_DNA"/>
</dbReference>
<keyword evidence="4 6" id="KW-1133">Transmembrane helix</keyword>
<dbReference type="OrthoDB" id="67317at2759"/>
<dbReference type="STRING" id="947166.A0A1D1W070"/>
<evidence type="ECO:0000256" key="1">
    <source>
        <dbReference type="ARBA" id="ARBA00004141"/>
    </source>
</evidence>
<proteinExistence type="inferred from homology"/>
<sequence length="102" mass="11454">MWQICGPKLAITGMILSIWGIFQLVLMGVFFFMESPILVEELPLNETEYLHDALHGGGHEITSAYRQQAYNCWVGAILYALLLILSGQQAFMSLRRASYTGV</sequence>
<evidence type="ECO:0000313" key="7">
    <source>
        <dbReference type="EMBL" id="GAV06596.1"/>
    </source>
</evidence>
<evidence type="ECO:0000256" key="2">
    <source>
        <dbReference type="ARBA" id="ARBA00008458"/>
    </source>
</evidence>
<reference evidence="7 8" key="1">
    <citation type="journal article" date="2016" name="Nat. Commun.">
        <title>Extremotolerant tardigrade genome and improved radiotolerance of human cultured cells by tardigrade-unique protein.</title>
        <authorList>
            <person name="Hashimoto T."/>
            <person name="Horikawa D.D."/>
            <person name="Saito Y."/>
            <person name="Kuwahara H."/>
            <person name="Kozuka-Hata H."/>
            <person name="Shin-I T."/>
            <person name="Minakuchi Y."/>
            <person name="Ohishi K."/>
            <person name="Motoyama A."/>
            <person name="Aizu T."/>
            <person name="Enomoto A."/>
            <person name="Kondo K."/>
            <person name="Tanaka S."/>
            <person name="Hara Y."/>
            <person name="Koshikawa S."/>
            <person name="Sagara H."/>
            <person name="Miura T."/>
            <person name="Yokobori S."/>
            <person name="Miyagawa K."/>
            <person name="Suzuki Y."/>
            <person name="Kubo T."/>
            <person name="Oyama M."/>
            <person name="Kohara Y."/>
            <person name="Fujiyama A."/>
            <person name="Arakawa K."/>
            <person name="Katayama T."/>
            <person name="Toyoda A."/>
            <person name="Kunieda T."/>
        </authorList>
    </citation>
    <scope>NUCLEOTIDE SEQUENCE [LARGE SCALE GENOMIC DNA]</scope>
    <source>
        <strain evidence="7 8">YOKOZUNA-1</strain>
    </source>
</reference>
<evidence type="ECO:0000256" key="5">
    <source>
        <dbReference type="ARBA" id="ARBA00023136"/>
    </source>
</evidence>
<gene>
    <name evidence="7" type="primary">RvY_16560-1</name>
    <name evidence="7" type="synonym">RvY_16560.1</name>
    <name evidence="7" type="ORF">RvY_16560</name>
</gene>
<keyword evidence="5 6" id="KW-0472">Membrane</keyword>
<keyword evidence="8" id="KW-1185">Reference proteome</keyword>
<name>A0A1D1W070_RAMVA</name>
<dbReference type="GO" id="GO:0004521">
    <property type="term" value="F:RNA endonuclease activity"/>
    <property type="evidence" value="ECO:0007669"/>
    <property type="project" value="InterPro"/>
</dbReference>
<comment type="similarity">
    <text evidence="2">Belongs to the RNase K family.</text>
</comment>
<evidence type="ECO:0000256" key="4">
    <source>
        <dbReference type="ARBA" id="ARBA00022989"/>
    </source>
</evidence>
<feature type="transmembrane region" description="Helical" evidence="6">
    <location>
        <begin position="9"/>
        <end position="33"/>
    </location>
</feature>
<dbReference type="GO" id="GO:0016020">
    <property type="term" value="C:membrane"/>
    <property type="evidence" value="ECO:0007669"/>
    <property type="project" value="UniProtKB-SubCell"/>
</dbReference>
<evidence type="ECO:0000256" key="3">
    <source>
        <dbReference type="ARBA" id="ARBA00022692"/>
    </source>
</evidence>
<protein>
    <submittedName>
        <fullName evidence="7">Uncharacterized protein</fullName>
    </submittedName>
</protein>
<accession>A0A1D1W070</accession>
<evidence type="ECO:0000256" key="6">
    <source>
        <dbReference type="SAM" id="Phobius"/>
    </source>
</evidence>
<dbReference type="AlphaFoldDB" id="A0A1D1W070"/>
<dbReference type="InterPro" id="IPR026770">
    <property type="entry name" value="RNase_K"/>
</dbReference>
<dbReference type="PANTHER" id="PTHR31733">
    <property type="entry name" value="RIBONUCLEASE KAPPA"/>
    <property type="match status" value="1"/>
</dbReference>
<comment type="caution">
    <text evidence="7">The sequence shown here is derived from an EMBL/GenBank/DDBJ whole genome shotgun (WGS) entry which is preliminary data.</text>
</comment>
<organism evidence="7 8">
    <name type="scientific">Ramazzottius varieornatus</name>
    <name type="common">Water bear</name>
    <name type="synonym">Tardigrade</name>
    <dbReference type="NCBI Taxonomy" id="947166"/>
    <lineage>
        <taxon>Eukaryota</taxon>
        <taxon>Metazoa</taxon>
        <taxon>Ecdysozoa</taxon>
        <taxon>Tardigrada</taxon>
        <taxon>Eutardigrada</taxon>
        <taxon>Parachela</taxon>
        <taxon>Hypsibioidea</taxon>
        <taxon>Ramazzottiidae</taxon>
        <taxon>Ramazzottius</taxon>
    </lineage>
</organism>
<evidence type="ECO:0000313" key="8">
    <source>
        <dbReference type="Proteomes" id="UP000186922"/>
    </source>
</evidence>
<comment type="subcellular location">
    <subcellularLocation>
        <location evidence="1">Membrane</location>
        <topology evidence="1">Multi-pass membrane protein</topology>
    </subcellularLocation>
</comment>